<evidence type="ECO:0000259" key="1">
    <source>
        <dbReference type="Pfam" id="PF22922"/>
    </source>
</evidence>
<sequence length="189" mass="20972">MFNLLDYNFLLHKWQKDPQTSLSPPFPTAGLGPCELSCSHLSDGKGQLRVYWSTCNDEVHCVQPPLAVCLQSPCPNKCIYVLEFFLPTKEEDDDDDDPRTLLPMLMKTLKRHLQSSFKIASGQELGQKLTVEVVKISSKDEYDSCEISNTTGIESTPRLVGVQGGGKMQLDFSSQQVHAANGSINGIHE</sequence>
<keyword evidence="3" id="KW-1185">Reference proteome</keyword>
<dbReference type="Pfam" id="PF22922">
    <property type="entry name" value="GAF_NLP"/>
    <property type="match status" value="1"/>
</dbReference>
<evidence type="ECO:0000313" key="2">
    <source>
        <dbReference type="EMBL" id="CDP21160.1"/>
    </source>
</evidence>
<name>A0A068VK40_COFCA</name>
<dbReference type="InterPro" id="IPR055081">
    <property type="entry name" value="NLP1-9_GAF"/>
</dbReference>
<dbReference type="Gramene" id="CDP21160">
    <property type="protein sequence ID" value="CDP21160"/>
    <property type="gene ID" value="GSCOC_T00004661001"/>
</dbReference>
<reference evidence="3" key="1">
    <citation type="journal article" date="2014" name="Science">
        <title>The coffee genome provides insight into the convergent evolution of caffeine biosynthesis.</title>
        <authorList>
            <person name="Denoeud F."/>
            <person name="Carretero-Paulet L."/>
            <person name="Dereeper A."/>
            <person name="Droc G."/>
            <person name="Guyot R."/>
            <person name="Pietrella M."/>
            <person name="Zheng C."/>
            <person name="Alberti A."/>
            <person name="Anthony F."/>
            <person name="Aprea G."/>
            <person name="Aury J.M."/>
            <person name="Bento P."/>
            <person name="Bernard M."/>
            <person name="Bocs S."/>
            <person name="Campa C."/>
            <person name="Cenci A."/>
            <person name="Combes M.C."/>
            <person name="Crouzillat D."/>
            <person name="Da Silva C."/>
            <person name="Daddiego L."/>
            <person name="De Bellis F."/>
            <person name="Dussert S."/>
            <person name="Garsmeur O."/>
            <person name="Gayraud T."/>
            <person name="Guignon V."/>
            <person name="Jahn K."/>
            <person name="Jamilloux V."/>
            <person name="Joet T."/>
            <person name="Labadie K."/>
            <person name="Lan T."/>
            <person name="Leclercq J."/>
            <person name="Lepelley M."/>
            <person name="Leroy T."/>
            <person name="Li L.T."/>
            <person name="Librado P."/>
            <person name="Lopez L."/>
            <person name="Munoz A."/>
            <person name="Noel B."/>
            <person name="Pallavicini A."/>
            <person name="Perrotta G."/>
            <person name="Poncet V."/>
            <person name="Pot D."/>
            <person name="Priyono X."/>
            <person name="Rigoreau M."/>
            <person name="Rouard M."/>
            <person name="Rozas J."/>
            <person name="Tranchant-Dubreuil C."/>
            <person name="VanBuren R."/>
            <person name="Zhang Q."/>
            <person name="Andrade A.C."/>
            <person name="Argout X."/>
            <person name="Bertrand B."/>
            <person name="de Kochko A."/>
            <person name="Graziosi G."/>
            <person name="Henry R.J."/>
            <person name="Jayarama X."/>
            <person name="Ming R."/>
            <person name="Nagai C."/>
            <person name="Rounsley S."/>
            <person name="Sankoff D."/>
            <person name="Giuliano G."/>
            <person name="Albert V.A."/>
            <person name="Wincker P."/>
            <person name="Lashermes P."/>
        </authorList>
    </citation>
    <scope>NUCLEOTIDE SEQUENCE [LARGE SCALE GENOMIC DNA]</scope>
    <source>
        <strain evidence="3">cv. DH200-94</strain>
    </source>
</reference>
<feature type="domain" description="NLP1-9 GAF" evidence="1">
    <location>
        <begin position="66"/>
        <end position="115"/>
    </location>
</feature>
<organism evidence="2 3">
    <name type="scientific">Coffea canephora</name>
    <name type="common">Robusta coffee</name>
    <dbReference type="NCBI Taxonomy" id="49390"/>
    <lineage>
        <taxon>Eukaryota</taxon>
        <taxon>Viridiplantae</taxon>
        <taxon>Streptophyta</taxon>
        <taxon>Embryophyta</taxon>
        <taxon>Tracheophyta</taxon>
        <taxon>Spermatophyta</taxon>
        <taxon>Magnoliopsida</taxon>
        <taxon>eudicotyledons</taxon>
        <taxon>Gunneridae</taxon>
        <taxon>Pentapetalae</taxon>
        <taxon>asterids</taxon>
        <taxon>lamiids</taxon>
        <taxon>Gentianales</taxon>
        <taxon>Rubiaceae</taxon>
        <taxon>Ixoroideae</taxon>
        <taxon>Gardenieae complex</taxon>
        <taxon>Bertiereae - Coffeeae clade</taxon>
        <taxon>Coffeeae</taxon>
        <taxon>Coffea</taxon>
    </lineage>
</organism>
<evidence type="ECO:0000313" key="3">
    <source>
        <dbReference type="Proteomes" id="UP000295252"/>
    </source>
</evidence>
<dbReference type="PhylomeDB" id="A0A068VK40"/>
<dbReference type="InParanoid" id="A0A068VK40"/>
<dbReference type="GO" id="GO:0003700">
    <property type="term" value="F:DNA-binding transcription factor activity"/>
    <property type="evidence" value="ECO:0007669"/>
    <property type="project" value="InterPro"/>
</dbReference>
<dbReference type="Proteomes" id="UP000295252">
    <property type="component" value="Unassembled WGS sequence"/>
</dbReference>
<dbReference type="EMBL" id="HG741723">
    <property type="protein sequence ID" value="CDP21160.1"/>
    <property type="molecule type" value="Genomic_DNA"/>
</dbReference>
<gene>
    <name evidence="2" type="ORF">GSCOC_T00004661001</name>
</gene>
<dbReference type="InterPro" id="IPR045012">
    <property type="entry name" value="NLP"/>
</dbReference>
<accession>A0A068VK40</accession>
<proteinExistence type="predicted"/>
<protein>
    <submittedName>
        <fullName evidence="2">DH200=94 genomic scaffold, scaffold_2639</fullName>
    </submittedName>
</protein>
<dbReference type="PANTHER" id="PTHR32002:SF62">
    <property type="entry name" value="PROTEIN NLP6-LIKE ISOFORM X1"/>
    <property type="match status" value="1"/>
</dbReference>
<dbReference type="AlphaFoldDB" id="A0A068VK40"/>
<dbReference type="PANTHER" id="PTHR32002">
    <property type="entry name" value="PROTEIN NLP8"/>
    <property type="match status" value="1"/>
</dbReference>